<name>A0A7J6X7P6_THATH</name>
<organism evidence="2 3">
    <name type="scientific">Thalictrum thalictroides</name>
    <name type="common">Rue-anemone</name>
    <name type="synonym">Anemone thalictroides</name>
    <dbReference type="NCBI Taxonomy" id="46969"/>
    <lineage>
        <taxon>Eukaryota</taxon>
        <taxon>Viridiplantae</taxon>
        <taxon>Streptophyta</taxon>
        <taxon>Embryophyta</taxon>
        <taxon>Tracheophyta</taxon>
        <taxon>Spermatophyta</taxon>
        <taxon>Magnoliopsida</taxon>
        <taxon>Ranunculales</taxon>
        <taxon>Ranunculaceae</taxon>
        <taxon>Thalictroideae</taxon>
        <taxon>Thalictrum</taxon>
    </lineage>
</organism>
<evidence type="ECO:0008006" key="4">
    <source>
        <dbReference type="Google" id="ProtNLM"/>
    </source>
</evidence>
<feature type="signal peptide" evidence="1">
    <location>
        <begin position="1"/>
        <end position="22"/>
    </location>
</feature>
<dbReference type="EMBL" id="JABWDY010003616">
    <property type="protein sequence ID" value="KAF5205816.1"/>
    <property type="molecule type" value="Genomic_DNA"/>
</dbReference>
<proteinExistence type="predicted"/>
<keyword evidence="1" id="KW-0732">Signal</keyword>
<feature type="chain" id="PRO_5029882554" description="Pectinesterase inhibitor domain-containing protein" evidence="1">
    <location>
        <begin position="23"/>
        <end position="100"/>
    </location>
</feature>
<evidence type="ECO:0000256" key="1">
    <source>
        <dbReference type="SAM" id="SignalP"/>
    </source>
</evidence>
<dbReference type="Proteomes" id="UP000554482">
    <property type="component" value="Unassembled WGS sequence"/>
</dbReference>
<evidence type="ECO:0000313" key="2">
    <source>
        <dbReference type="EMBL" id="KAF5205816.1"/>
    </source>
</evidence>
<keyword evidence="3" id="KW-1185">Reference proteome</keyword>
<protein>
    <recommendedName>
        <fullName evidence="4">Pectinesterase inhibitor domain-containing protein</fullName>
    </recommendedName>
</protein>
<gene>
    <name evidence="2" type="ORF">FRX31_004597</name>
</gene>
<evidence type="ECO:0000313" key="3">
    <source>
        <dbReference type="Proteomes" id="UP000554482"/>
    </source>
</evidence>
<accession>A0A7J6X7P6</accession>
<dbReference type="AlphaFoldDB" id="A0A7J6X7P6"/>
<sequence>MAFHALNLAFVLLICLIVASTSLDVLDTKYLTVPSSVFLSSINSTIENVSVAQTLTVSMFADKAKDYGMSNKIIDCIELLNDTMDDLSMSQSVIQNLHGK</sequence>
<reference evidence="2 3" key="1">
    <citation type="submission" date="2020-06" db="EMBL/GenBank/DDBJ databases">
        <title>Transcriptomic and genomic resources for Thalictrum thalictroides and T. hernandezii: Facilitating candidate gene discovery in an emerging model plant lineage.</title>
        <authorList>
            <person name="Arias T."/>
            <person name="Riano-Pachon D.M."/>
            <person name="Di Stilio V.S."/>
        </authorList>
    </citation>
    <scope>NUCLEOTIDE SEQUENCE [LARGE SCALE GENOMIC DNA]</scope>
    <source>
        <strain evidence="3">cv. WT478/WT964</strain>
        <tissue evidence="2">Leaves</tissue>
    </source>
</reference>
<comment type="caution">
    <text evidence="2">The sequence shown here is derived from an EMBL/GenBank/DDBJ whole genome shotgun (WGS) entry which is preliminary data.</text>
</comment>